<evidence type="ECO:0000256" key="7">
    <source>
        <dbReference type="ARBA" id="ARBA00022840"/>
    </source>
</evidence>
<comment type="similarity">
    <text evidence="1 9">Belongs to the protein kinase superfamily. AGC Ser/Thr protein kinase family. GPRK subfamily.</text>
</comment>
<evidence type="ECO:0000259" key="12">
    <source>
        <dbReference type="PROSITE" id="PS50132"/>
    </source>
</evidence>
<proteinExistence type="inferred from homology"/>
<dbReference type="Gene3D" id="1.10.167.10">
    <property type="entry name" value="Regulator of G-protein Signalling 4, domain 2"/>
    <property type="match status" value="2"/>
</dbReference>
<evidence type="ECO:0000259" key="11">
    <source>
        <dbReference type="PROSITE" id="PS50011"/>
    </source>
</evidence>
<keyword evidence="14" id="KW-1185">Reference proteome</keyword>
<dbReference type="FunFam" id="1.10.510.10:FF:000074">
    <property type="entry name" value="G protein-coupled receptor kinase"/>
    <property type="match status" value="1"/>
</dbReference>
<dbReference type="PANTHER" id="PTHR24355">
    <property type="entry name" value="G PROTEIN-COUPLED RECEPTOR KINASE/RIBOSOMAL PROTEIN S6 KINASE"/>
    <property type="match status" value="1"/>
</dbReference>
<evidence type="ECO:0000256" key="6">
    <source>
        <dbReference type="ARBA" id="ARBA00022777"/>
    </source>
</evidence>
<dbReference type="InterPro" id="IPR008271">
    <property type="entry name" value="Ser/Thr_kinase_AS"/>
</dbReference>
<dbReference type="SMART" id="SM00315">
    <property type="entry name" value="RGS"/>
    <property type="match status" value="1"/>
</dbReference>
<reference evidence="13" key="2">
    <citation type="submission" date="2025-09" db="UniProtKB">
        <authorList>
            <consortium name="Ensembl"/>
        </authorList>
    </citation>
    <scope>IDENTIFICATION</scope>
</reference>
<evidence type="ECO:0000313" key="13">
    <source>
        <dbReference type="Ensembl" id="ENSACCP00020024622.1"/>
    </source>
</evidence>
<dbReference type="GO" id="GO:0004703">
    <property type="term" value="F:G protein-coupled receptor kinase activity"/>
    <property type="evidence" value="ECO:0007669"/>
    <property type="project" value="InterPro"/>
</dbReference>
<keyword evidence="6 9" id="KW-0418">Kinase</keyword>
<evidence type="ECO:0000256" key="8">
    <source>
        <dbReference type="PIRSR" id="PIRSR600239-51"/>
    </source>
</evidence>
<dbReference type="Pfam" id="PF00615">
    <property type="entry name" value="RGS"/>
    <property type="match status" value="1"/>
</dbReference>
<organism evidence="13 14">
    <name type="scientific">Aquila chrysaetos chrysaetos</name>
    <dbReference type="NCBI Taxonomy" id="223781"/>
    <lineage>
        <taxon>Eukaryota</taxon>
        <taxon>Metazoa</taxon>
        <taxon>Chordata</taxon>
        <taxon>Craniata</taxon>
        <taxon>Vertebrata</taxon>
        <taxon>Euteleostomi</taxon>
        <taxon>Archelosauria</taxon>
        <taxon>Archosauria</taxon>
        <taxon>Dinosauria</taxon>
        <taxon>Saurischia</taxon>
        <taxon>Theropoda</taxon>
        <taxon>Coelurosauria</taxon>
        <taxon>Aves</taxon>
        <taxon>Neognathae</taxon>
        <taxon>Neoaves</taxon>
        <taxon>Telluraves</taxon>
        <taxon>Accipitrimorphae</taxon>
        <taxon>Accipitriformes</taxon>
        <taxon>Accipitridae</taxon>
        <taxon>Accipitrinae</taxon>
        <taxon>Aquila</taxon>
    </lineage>
</organism>
<dbReference type="GO" id="GO:0005524">
    <property type="term" value="F:ATP binding"/>
    <property type="evidence" value="ECO:0007669"/>
    <property type="project" value="UniProtKB-KW"/>
</dbReference>
<dbReference type="InterPro" id="IPR036305">
    <property type="entry name" value="RGS_sf"/>
</dbReference>
<dbReference type="Proteomes" id="UP000472275">
    <property type="component" value="Unassembled WGS sequence"/>
</dbReference>
<dbReference type="SUPFAM" id="SSF48097">
    <property type="entry name" value="Regulator of G-protein signaling, RGS"/>
    <property type="match status" value="1"/>
</dbReference>
<dbReference type="InParanoid" id="A0A663FLA5"/>
<dbReference type="GeneTree" id="ENSGT00940000165258"/>
<feature type="domain" description="Protein kinase" evidence="11">
    <location>
        <begin position="220"/>
        <end position="492"/>
    </location>
</feature>
<dbReference type="Gene3D" id="3.30.200.20">
    <property type="entry name" value="Phosphorylase Kinase, domain 1"/>
    <property type="match status" value="1"/>
</dbReference>
<dbReference type="PROSITE" id="PS00108">
    <property type="entry name" value="PROTEIN_KINASE_ST"/>
    <property type="match status" value="1"/>
</dbReference>
<dbReference type="GO" id="GO:0005737">
    <property type="term" value="C:cytoplasm"/>
    <property type="evidence" value="ECO:0007669"/>
    <property type="project" value="TreeGrafter"/>
</dbReference>
<keyword evidence="3" id="KW-0597">Phosphoprotein</keyword>
<dbReference type="Pfam" id="PF00069">
    <property type="entry name" value="Pkinase"/>
    <property type="match status" value="1"/>
</dbReference>
<feature type="region of interest" description="Disordered" evidence="10">
    <location>
        <begin position="48"/>
        <end position="83"/>
    </location>
</feature>
<keyword evidence="5 9" id="KW-0547">Nucleotide-binding</keyword>
<dbReference type="PROSITE" id="PS50132">
    <property type="entry name" value="RGS"/>
    <property type="match status" value="1"/>
</dbReference>
<dbReference type="AlphaFoldDB" id="A0A663FLA5"/>
<accession>A0A663FLA5</accession>
<name>A0A663FLA5_AQUCH</name>
<sequence length="590" mass="63706">MDIGGLETVVANSAYVSARGGPGASGRDRRQRARLRLPHITQCEALRARLGGGHPPGGTHGAQGGGAQNGGGGGPDGVAAGGGLAGEDASFRWQCVEQPIGKLLFQRFLEGAPGLAAAGALWAELEAYERCEEAERSGAAAALRRRFFTPGGAEHCSFLSAAATATPTGEAPPTDFGQARRELLAHLEAVAWTPYRASPEFGRFVQFKWLEGQTVSAEAFVDFRVLGKGGFGEVCACQRRTTGKMYANKRLNKKRLKKRQGYEAALVEKRILARVHSRFIVSLACAFQTKTDLCLVMTLMNGGDLRYHVYNVDEDNPGFPEPRAVFYTAQILLGLEHLHQHRIVYRDLKPENVLLDDAGHVRLSDMGLAVELKEGQTKTRGYAGTPGFMAPEVLRDEEYDWAVDYFTLGVTLYEMLEAKGPFRRRGEKVENKEVTRRILHDPVSYSDRFSPAARAACEGLLAKDSSARLGFRENDCAQLKGASPTSLHTPSLPGLVPPPFVPDPRRVYAKDLGDVGAFSSVRGVELDEGDAALCDTFASGTVPIPWQEELIETGVFKELNIWGPPGTLPPDLDPASAPGGGVRSGTCCLL</sequence>
<dbReference type="GO" id="GO:0007165">
    <property type="term" value="P:signal transduction"/>
    <property type="evidence" value="ECO:0007669"/>
    <property type="project" value="InterPro"/>
</dbReference>
<dbReference type="Ensembl" id="ENSACCT00020025720.1">
    <property type="protein sequence ID" value="ENSACCP00020024622.1"/>
    <property type="gene ID" value="ENSACCG00020016859.1"/>
</dbReference>
<dbReference type="InterPro" id="IPR016137">
    <property type="entry name" value="RGS"/>
</dbReference>
<protein>
    <recommendedName>
        <fullName evidence="9">G protein-coupled receptor kinase</fullName>
        <ecNumber evidence="9">2.7.11.-</ecNumber>
    </recommendedName>
</protein>
<evidence type="ECO:0000256" key="4">
    <source>
        <dbReference type="ARBA" id="ARBA00022679"/>
    </source>
</evidence>
<dbReference type="GO" id="GO:0009966">
    <property type="term" value="P:regulation of signal transduction"/>
    <property type="evidence" value="ECO:0007669"/>
    <property type="project" value="TreeGrafter"/>
</dbReference>
<dbReference type="Gene3D" id="1.10.510.10">
    <property type="entry name" value="Transferase(Phosphotransferase) domain 1"/>
    <property type="match status" value="1"/>
</dbReference>
<dbReference type="InterPro" id="IPR000239">
    <property type="entry name" value="GPCR_kinase"/>
</dbReference>
<evidence type="ECO:0000256" key="5">
    <source>
        <dbReference type="ARBA" id="ARBA00022741"/>
    </source>
</evidence>
<evidence type="ECO:0000256" key="1">
    <source>
        <dbReference type="ARBA" id="ARBA00009793"/>
    </source>
</evidence>
<gene>
    <name evidence="13" type="primary">GRK1</name>
</gene>
<evidence type="ECO:0000256" key="3">
    <source>
        <dbReference type="ARBA" id="ARBA00022553"/>
    </source>
</evidence>
<feature type="compositionally biased region" description="Gly residues" evidence="10">
    <location>
        <begin position="50"/>
        <end position="83"/>
    </location>
</feature>
<dbReference type="PRINTS" id="PR00717">
    <property type="entry name" value="GPCRKINASE"/>
</dbReference>
<evidence type="ECO:0000256" key="2">
    <source>
        <dbReference type="ARBA" id="ARBA00022527"/>
    </source>
</evidence>
<dbReference type="InterPro" id="IPR011009">
    <property type="entry name" value="Kinase-like_dom_sf"/>
</dbReference>
<feature type="active site" description="Proton acceptor" evidence="8">
    <location>
        <position position="347"/>
    </location>
</feature>
<dbReference type="PROSITE" id="PS50011">
    <property type="entry name" value="PROTEIN_KINASE_DOM"/>
    <property type="match status" value="1"/>
</dbReference>
<feature type="domain" description="RGS" evidence="12">
    <location>
        <begin position="96"/>
        <end position="205"/>
    </location>
</feature>
<dbReference type="InterPro" id="IPR044926">
    <property type="entry name" value="RGS_subdomain_2"/>
</dbReference>
<reference evidence="13" key="1">
    <citation type="submission" date="2025-08" db="UniProtKB">
        <authorList>
            <consortium name="Ensembl"/>
        </authorList>
    </citation>
    <scope>IDENTIFICATION</scope>
</reference>
<dbReference type="PANTHER" id="PTHR24355:SF23">
    <property type="entry name" value="G PROTEIN-COUPLED RECEPTOR KINASE"/>
    <property type="match status" value="1"/>
</dbReference>
<keyword evidence="2 9" id="KW-0723">Serine/threonine-protein kinase</keyword>
<evidence type="ECO:0000256" key="10">
    <source>
        <dbReference type="SAM" id="MobiDB-lite"/>
    </source>
</evidence>
<keyword evidence="4 9" id="KW-0808">Transferase</keyword>
<dbReference type="SMART" id="SM00220">
    <property type="entry name" value="S_TKc"/>
    <property type="match status" value="1"/>
</dbReference>
<keyword evidence="7 9" id="KW-0067">ATP-binding</keyword>
<dbReference type="EC" id="2.7.11.-" evidence="9"/>
<evidence type="ECO:0000256" key="9">
    <source>
        <dbReference type="RuleBase" id="RU000308"/>
    </source>
</evidence>
<evidence type="ECO:0000313" key="14">
    <source>
        <dbReference type="Proteomes" id="UP000472275"/>
    </source>
</evidence>
<dbReference type="SUPFAM" id="SSF56112">
    <property type="entry name" value="Protein kinase-like (PK-like)"/>
    <property type="match status" value="1"/>
</dbReference>
<dbReference type="InterPro" id="IPR000719">
    <property type="entry name" value="Prot_kinase_dom"/>
</dbReference>